<evidence type="ECO:0000313" key="2">
    <source>
        <dbReference type="Proteomes" id="UP001595616"/>
    </source>
</evidence>
<dbReference type="Proteomes" id="UP001595616">
    <property type="component" value="Unassembled WGS sequence"/>
</dbReference>
<sequence>MNKVAIKFTISLILMITSLIMAVTSKDGVDSKLYSSVSILIGAYLSHSLSTKNFGKG</sequence>
<dbReference type="EMBL" id="JBHRYQ010000001">
    <property type="protein sequence ID" value="MFC3811146.1"/>
    <property type="molecule type" value="Genomic_DNA"/>
</dbReference>
<accession>A0ABV7YYM7</accession>
<organism evidence="1 2">
    <name type="scientific">Lacihabitans lacunae</name>
    <dbReference type="NCBI Taxonomy" id="1028214"/>
    <lineage>
        <taxon>Bacteria</taxon>
        <taxon>Pseudomonadati</taxon>
        <taxon>Bacteroidota</taxon>
        <taxon>Cytophagia</taxon>
        <taxon>Cytophagales</taxon>
        <taxon>Leadbetterellaceae</taxon>
        <taxon>Lacihabitans</taxon>
    </lineage>
</organism>
<comment type="caution">
    <text evidence="1">The sequence shown here is derived from an EMBL/GenBank/DDBJ whole genome shotgun (WGS) entry which is preliminary data.</text>
</comment>
<protein>
    <submittedName>
        <fullName evidence="1">Uncharacterized protein</fullName>
    </submittedName>
</protein>
<evidence type="ECO:0000313" key="1">
    <source>
        <dbReference type="EMBL" id="MFC3811146.1"/>
    </source>
</evidence>
<name>A0ABV7YYM7_9BACT</name>
<proteinExistence type="predicted"/>
<dbReference type="RefSeq" id="WP_379837894.1">
    <property type="nucleotide sequence ID" value="NZ_JBHRYQ010000001.1"/>
</dbReference>
<gene>
    <name evidence="1" type="ORF">ACFOOI_10810</name>
</gene>
<keyword evidence="2" id="KW-1185">Reference proteome</keyword>
<reference evidence="2" key="1">
    <citation type="journal article" date="2019" name="Int. J. Syst. Evol. Microbiol.">
        <title>The Global Catalogue of Microorganisms (GCM) 10K type strain sequencing project: providing services to taxonomists for standard genome sequencing and annotation.</title>
        <authorList>
            <consortium name="The Broad Institute Genomics Platform"/>
            <consortium name="The Broad Institute Genome Sequencing Center for Infectious Disease"/>
            <person name="Wu L."/>
            <person name="Ma J."/>
        </authorList>
    </citation>
    <scope>NUCLEOTIDE SEQUENCE [LARGE SCALE GENOMIC DNA]</scope>
    <source>
        <strain evidence="2">CECT 7956</strain>
    </source>
</reference>